<proteinExistence type="predicted"/>
<dbReference type="EMBL" id="KB445798">
    <property type="protein sequence ID" value="EMD36192.1"/>
    <property type="molecule type" value="Genomic_DNA"/>
</dbReference>
<protein>
    <submittedName>
        <fullName evidence="2">Uncharacterized protein</fullName>
    </submittedName>
</protein>
<accession>M2RCP7</accession>
<dbReference type="HOGENOM" id="CLU_1626822_0_0_1"/>
<evidence type="ECO:0000256" key="1">
    <source>
        <dbReference type="SAM" id="MobiDB-lite"/>
    </source>
</evidence>
<reference evidence="2 3" key="1">
    <citation type="journal article" date="2012" name="Proc. Natl. Acad. Sci. U.S.A.">
        <title>Comparative genomics of Ceriporiopsis subvermispora and Phanerochaete chrysosporium provide insight into selective ligninolysis.</title>
        <authorList>
            <person name="Fernandez-Fueyo E."/>
            <person name="Ruiz-Duenas F.J."/>
            <person name="Ferreira P."/>
            <person name="Floudas D."/>
            <person name="Hibbett D.S."/>
            <person name="Canessa P."/>
            <person name="Larrondo L.F."/>
            <person name="James T.Y."/>
            <person name="Seelenfreund D."/>
            <person name="Lobos S."/>
            <person name="Polanco R."/>
            <person name="Tello M."/>
            <person name="Honda Y."/>
            <person name="Watanabe T."/>
            <person name="Watanabe T."/>
            <person name="Ryu J.S."/>
            <person name="Kubicek C.P."/>
            <person name="Schmoll M."/>
            <person name="Gaskell J."/>
            <person name="Hammel K.E."/>
            <person name="St John F.J."/>
            <person name="Vanden Wymelenberg A."/>
            <person name="Sabat G."/>
            <person name="Splinter BonDurant S."/>
            <person name="Syed K."/>
            <person name="Yadav J.S."/>
            <person name="Doddapaneni H."/>
            <person name="Subramanian V."/>
            <person name="Lavin J.L."/>
            <person name="Oguiza J.A."/>
            <person name="Perez G."/>
            <person name="Pisabarro A.G."/>
            <person name="Ramirez L."/>
            <person name="Santoyo F."/>
            <person name="Master E."/>
            <person name="Coutinho P.M."/>
            <person name="Henrissat B."/>
            <person name="Lombard V."/>
            <person name="Magnuson J.K."/>
            <person name="Kuees U."/>
            <person name="Hori C."/>
            <person name="Igarashi K."/>
            <person name="Samejima M."/>
            <person name="Held B.W."/>
            <person name="Barry K.W."/>
            <person name="LaButti K.M."/>
            <person name="Lapidus A."/>
            <person name="Lindquist E.A."/>
            <person name="Lucas S.M."/>
            <person name="Riley R."/>
            <person name="Salamov A.A."/>
            <person name="Hoffmeister D."/>
            <person name="Schwenk D."/>
            <person name="Hadar Y."/>
            <person name="Yarden O."/>
            <person name="de Vries R.P."/>
            <person name="Wiebenga A."/>
            <person name="Stenlid J."/>
            <person name="Eastwood D."/>
            <person name="Grigoriev I.V."/>
            <person name="Berka R.M."/>
            <person name="Blanchette R.A."/>
            <person name="Kersten P."/>
            <person name="Martinez A.T."/>
            <person name="Vicuna R."/>
            <person name="Cullen D."/>
        </authorList>
    </citation>
    <scope>NUCLEOTIDE SEQUENCE [LARGE SCALE GENOMIC DNA]</scope>
    <source>
        <strain evidence="2 3">B</strain>
    </source>
</reference>
<feature type="region of interest" description="Disordered" evidence="1">
    <location>
        <begin position="1"/>
        <end position="89"/>
    </location>
</feature>
<evidence type="ECO:0000313" key="3">
    <source>
        <dbReference type="Proteomes" id="UP000016930"/>
    </source>
</evidence>
<dbReference type="AlphaFoldDB" id="M2RCP7"/>
<organism evidence="2 3">
    <name type="scientific">Ceriporiopsis subvermispora (strain B)</name>
    <name type="common">White-rot fungus</name>
    <name type="synonym">Gelatoporia subvermispora</name>
    <dbReference type="NCBI Taxonomy" id="914234"/>
    <lineage>
        <taxon>Eukaryota</taxon>
        <taxon>Fungi</taxon>
        <taxon>Dikarya</taxon>
        <taxon>Basidiomycota</taxon>
        <taxon>Agaricomycotina</taxon>
        <taxon>Agaricomycetes</taxon>
        <taxon>Polyporales</taxon>
        <taxon>Gelatoporiaceae</taxon>
        <taxon>Gelatoporia</taxon>
    </lineage>
</organism>
<evidence type="ECO:0000313" key="2">
    <source>
        <dbReference type="EMBL" id="EMD36192.1"/>
    </source>
</evidence>
<gene>
    <name evidence="2" type="ORF">CERSUDRAFT_84266</name>
</gene>
<keyword evidence="3" id="KW-1185">Reference proteome</keyword>
<dbReference type="Proteomes" id="UP000016930">
    <property type="component" value="Unassembled WGS sequence"/>
</dbReference>
<name>M2RCP7_CERS8</name>
<sequence length="163" mass="17585">MAKIIIKTPDTSEASPEPGGSPIQGSMETVLPSIPELTEHPAENNSDSDGLAGRIPAALKGKGRMGSVMKAKQPEKPISSLEESQETLSRPIQVKLDEEIAQHLHEQLNGPMNDLDLSGNWKAYQPKESRVPQSIASIVHAIPLGLPRTEFLGHPLNFPETVS</sequence>